<dbReference type="InterPro" id="IPR047057">
    <property type="entry name" value="MerR_fam"/>
</dbReference>
<dbReference type="InterPro" id="IPR000551">
    <property type="entry name" value="MerR-type_HTH_dom"/>
</dbReference>
<dbReference type="GO" id="GO:0003677">
    <property type="term" value="F:DNA binding"/>
    <property type="evidence" value="ECO:0007669"/>
    <property type="project" value="UniProtKB-KW"/>
</dbReference>
<dbReference type="RefSeq" id="WP_094355265.1">
    <property type="nucleotide sequence ID" value="NZ_NMVK01000001.1"/>
</dbReference>
<keyword evidence="3" id="KW-1185">Reference proteome</keyword>
<evidence type="ECO:0000313" key="2">
    <source>
        <dbReference type="EMBL" id="OYO12795.1"/>
    </source>
</evidence>
<dbReference type="OrthoDB" id="9802944at2"/>
<reference evidence="2 3" key="1">
    <citation type="submission" date="2017-07" db="EMBL/GenBank/DDBJ databases">
        <title>Draft whole genome sequences of clinical Proprionibacteriaceae strains.</title>
        <authorList>
            <person name="Bernier A.-M."/>
            <person name="Bernard K."/>
            <person name="Domingo M.-C."/>
        </authorList>
    </citation>
    <scope>NUCLEOTIDE SEQUENCE [LARGE SCALE GENOMIC DNA]</scope>
    <source>
        <strain evidence="2 3">NML 030167</strain>
    </source>
</reference>
<protein>
    <submittedName>
        <fullName evidence="2">MerR family transcriptional regulator</fullName>
    </submittedName>
</protein>
<dbReference type="Proteomes" id="UP000215896">
    <property type="component" value="Unassembled WGS sequence"/>
</dbReference>
<name>A0A255GAD1_9ACTN</name>
<dbReference type="PROSITE" id="PS50937">
    <property type="entry name" value="HTH_MERR_2"/>
    <property type="match status" value="1"/>
</dbReference>
<dbReference type="Gene3D" id="1.10.1660.10">
    <property type="match status" value="1"/>
</dbReference>
<dbReference type="SMART" id="SM00422">
    <property type="entry name" value="HTH_MERR"/>
    <property type="match status" value="1"/>
</dbReference>
<dbReference type="Pfam" id="PF13411">
    <property type="entry name" value="MerR_1"/>
    <property type="match status" value="1"/>
</dbReference>
<organism evidence="2 3">
    <name type="scientific">Enemella evansiae</name>
    <dbReference type="NCBI Taxonomy" id="2016499"/>
    <lineage>
        <taxon>Bacteria</taxon>
        <taxon>Bacillati</taxon>
        <taxon>Actinomycetota</taxon>
        <taxon>Actinomycetes</taxon>
        <taxon>Propionibacteriales</taxon>
        <taxon>Propionibacteriaceae</taxon>
        <taxon>Enemella</taxon>
    </lineage>
</organism>
<evidence type="ECO:0000313" key="3">
    <source>
        <dbReference type="Proteomes" id="UP000215896"/>
    </source>
</evidence>
<dbReference type="AlphaFoldDB" id="A0A255GAD1"/>
<dbReference type="PROSITE" id="PS00552">
    <property type="entry name" value="HTH_MERR_1"/>
    <property type="match status" value="1"/>
</dbReference>
<dbReference type="PANTHER" id="PTHR30204:SF98">
    <property type="entry name" value="HTH-TYPE TRANSCRIPTIONAL REGULATOR ADHR"/>
    <property type="match status" value="1"/>
</dbReference>
<accession>A0A4R6LTK8</accession>
<accession>A0A255GAD1</accession>
<dbReference type="GO" id="GO:0003700">
    <property type="term" value="F:DNA-binding transcription factor activity"/>
    <property type="evidence" value="ECO:0007669"/>
    <property type="project" value="InterPro"/>
</dbReference>
<dbReference type="PANTHER" id="PTHR30204">
    <property type="entry name" value="REDOX-CYCLING DRUG-SENSING TRANSCRIPTIONAL ACTIVATOR SOXR"/>
    <property type="match status" value="1"/>
</dbReference>
<gene>
    <name evidence="2" type="ORF">CGZ94_12910</name>
</gene>
<dbReference type="EMBL" id="NMVO01000014">
    <property type="protein sequence ID" value="OYO12795.1"/>
    <property type="molecule type" value="Genomic_DNA"/>
</dbReference>
<dbReference type="InterPro" id="IPR009061">
    <property type="entry name" value="DNA-bd_dom_put_sf"/>
</dbReference>
<sequence>MSTDALITRLLDDAEQTPSSSTIDALHTLLDDSTLEASAAPKSVADAARTVGLSTSTLRYYENQGLVRPQRNLSGYREYTPKDLRRLIFLTRMRLSGMSMSDLKSYIELVDQGPATIPDRRRLMLDHRARIVRQQRELALALEATDYKITTYGGHPEG</sequence>
<proteinExistence type="predicted"/>
<keyword evidence="1" id="KW-0238">DNA-binding</keyword>
<dbReference type="SUPFAM" id="SSF46955">
    <property type="entry name" value="Putative DNA-binding domain"/>
    <property type="match status" value="1"/>
</dbReference>
<evidence type="ECO:0000256" key="1">
    <source>
        <dbReference type="ARBA" id="ARBA00023125"/>
    </source>
</evidence>
<dbReference type="CDD" id="cd01109">
    <property type="entry name" value="HTH_YyaN"/>
    <property type="match status" value="1"/>
</dbReference>
<dbReference type="PRINTS" id="PR00040">
    <property type="entry name" value="HTHMERR"/>
</dbReference>
<comment type="caution">
    <text evidence="2">The sequence shown here is derived from an EMBL/GenBank/DDBJ whole genome shotgun (WGS) entry which is preliminary data.</text>
</comment>